<evidence type="ECO:0000256" key="12">
    <source>
        <dbReference type="RuleBase" id="RU003784"/>
    </source>
</evidence>
<dbReference type="InterPro" id="IPR039657">
    <property type="entry name" value="Dimethylallyltransferase"/>
</dbReference>
<dbReference type="OrthoDB" id="9776390at2"/>
<dbReference type="HAMAP" id="MF_00185">
    <property type="entry name" value="IPP_trans"/>
    <property type="match status" value="1"/>
</dbReference>
<dbReference type="PANTHER" id="PTHR11088:SF60">
    <property type="entry name" value="TRNA DIMETHYLALLYLTRANSFERASE"/>
    <property type="match status" value="1"/>
</dbReference>
<dbReference type="PANTHER" id="PTHR11088">
    <property type="entry name" value="TRNA DIMETHYLALLYLTRANSFERASE"/>
    <property type="match status" value="1"/>
</dbReference>
<comment type="function">
    <text evidence="2 10 12">Catalyzes the transfer of a dimethylallyl group onto the adenine at position 37 in tRNAs that read codons beginning with uridine, leading to the formation of N6-(dimethylallyl)adenosine (i(6)A).</text>
</comment>
<dbReference type="GO" id="GO:0052381">
    <property type="term" value="F:tRNA dimethylallyltransferase activity"/>
    <property type="evidence" value="ECO:0007669"/>
    <property type="project" value="UniProtKB-UniRule"/>
</dbReference>
<keyword evidence="7 10" id="KW-0067">ATP-binding</keyword>
<evidence type="ECO:0000313" key="14">
    <source>
        <dbReference type="EMBL" id="ADW70610.1"/>
    </source>
</evidence>
<dbReference type="InterPro" id="IPR018022">
    <property type="entry name" value="IPT"/>
</dbReference>
<feature type="region of interest" description="Interaction with substrate tRNA" evidence="10">
    <location>
        <begin position="36"/>
        <end position="39"/>
    </location>
</feature>
<name>E8X4X1_GRATM</name>
<keyword evidence="5 10" id="KW-0819">tRNA processing</keyword>
<dbReference type="PaxDb" id="1198114-AciX9_3607"/>
<dbReference type="Proteomes" id="UP000000343">
    <property type="component" value="Chromosome"/>
</dbReference>
<dbReference type="Gene3D" id="3.40.50.300">
    <property type="entry name" value="P-loop containing nucleotide triphosphate hydrolases"/>
    <property type="match status" value="1"/>
</dbReference>
<feature type="binding site" evidence="10">
    <location>
        <begin position="13"/>
        <end position="18"/>
    </location>
    <ligand>
        <name>substrate</name>
    </ligand>
</feature>
<dbReference type="EMBL" id="CP002480">
    <property type="protein sequence ID" value="ADW70610.1"/>
    <property type="molecule type" value="Genomic_DNA"/>
</dbReference>
<evidence type="ECO:0000256" key="4">
    <source>
        <dbReference type="ARBA" id="ARBA00022679"/>
    </source>
</evidence>
<feature type="site" description="Interaction with substrate tRNA" evidence="10">
    <location>
        <position position="124"/>
    </location>
</feature>
<evidence type="ECO:0000256" key="7">
    <source>
        <dbReference type="ARBA" id="ARBA00022840"/>
    </source>
</evidence>
<feature type="site" description="Interaction with substrate tRNA" evidence="10">
    <location>
        <position position="102"/>
    </location>
</feature>
<comment type="cofactor">
    <cofactor evidence="1 10">
        <name>Mg(2+)</name>
        <dbReference type="ChEBI" id="CHEBI:18420"/>
    </cofactor>
</comment>
<evidence type="ECO:0000256" key="5">
    <source>
        <dbReference type="ARBA" id="ARBA00022694"/>
    </source>
</evidence>
<dbReference type="GO" id="GO:0006400">
    <property type="term" value="P:tRNA modification"/>
    <property type="evidence" value="ECO:0007669"/>
    <property type="project" value="TreeGrafter"/>
</dbReference>
<dbReference type="AlphaFoldDB" id="E8X4X1"/>
<protein>
    <recommendedName>
        <fullName evidence="10">tRNA dimethylallyltransferase</fullName>
        <ecNumber evidence="10">2.5.1.75</ecNumber>
    </recommendedName>
    <alternativeName>
        <fullName evidence="10">Dimethylallyl diphosphate:tRNA dimethylallyltransferase</fullName>
        <shortName evidence="10">DMAPP:tRNA dimethylallyltransferase</shortName>
        <shortName evidence="10">DMATase</shortName>
    </alternativeName>
    <alternativeName>
        <fullName evidence="10">Isopentenyl-diphosphate:tRNA isopentenyltransferase</fullName>
        <shortName evidence="10">IPP transferase</shortName>
        <shortName evidence="10">IPPT</shortName>
        <shortName evidence="10">IPTase</shortName>
    </alternativeName>
</protein>
<dbReference type="NCBIfam" id="TIGR00174">
    <property type="entry name" value="miaA"/>
    <property type="match status" value="1"/>
</dbReference>
<evidence type="ECO:0000313" key="15">
    <source>
        <dbReference type="Proteomes" id="UP000000343"/>
    </source>
</evidence>
<keyword evidence="4 10" id="KW-0808">Transferase</keyword>
<dbReference type="KEGG" id="acm:AciX9_3607"/>
<comment type="caution">
    <text evidence="10">Lacks conserved residue(s) required for the propagation of feature annotation.</text>
</comment>
<accession>E8X4X1</accession>
<comment type="catalytic activity">
    <reaction evidence="9 10 11">
        <text>adenosine(37) in tRNA + dimethylallyl diphosphate = N(6)-dimethylallyladenosine(37) in tRNA + diphosphate</text>
        <dbReference type="Rhea" id="RHEA:26482"/>
        <dbReference type="Rhea" id="RHEA-COMP:10162"/>
        <dbReference type="Rhea" id="RHEA-COMP:10375"/>
        <dbReference type="ChEBI" id="CHEBI:33019"/>
        <dbReference type="ChEBI" id="CHEBI:57623"/>
        <dbReference type="ChEBI" id="CHEBI:74411"/>
        <dbReference type="ChEBI" id="CHEBI:74415"/>
        <dbReference type="EC" id="2.5.1.75"/>
    </reaction>
</comment>
<reference evidence="15" key="1">
    <citation type="submission" date="2011-01" db="EMBL/GenBank/DDBJ databases">
        <title>Complete sequence of chromosome of Acidobacterium sp. MP5ACTX9.</title>
        <authorList>
            <consortium name="US DOE Joint Genome Institute"/>
            <person name="Lucas S."/>
            <person name="Copeland A."/>
            <person name="Lapidus A."/>
            <person name="Cheng J.-F."/>
            <person name="Goodwin L."/>
            <person name="Pitluck S."/>
            <person name="Teshima H."/>
            <person name="Detter J.C."/>
            <person name="Han C."/>
            <person name="Tapia R."/>
            <person name="Land M."/>
            <person name="Hauser L."/>
            <person name="Kyrpides N."/>
            <person name="Ivanova N."/>
            <person name="Ovchinnikova G."/>
            <person name="Pagani I."/>
            <person name="Rawat S.R."/>
            <person name="Mannisto M."/>
            <person name="Haggblom M.M."/>
            <person name="Woyke T."/>
        </authorList>
    </citation>
    <scope>NUCLEOTIDE SEQUENCE [LARGE SCALE GENOMIC DNA]</scope>
    <source>
        <strain evidence="15">MP5ACTX9</strain>
    </source>
</reference>
<dbReference type="STRING" id="1198114.AciX9_3607"/>
<evidence type="ECO:0000256" key="11">
    <source>
        <dbReference type="RuleBase" id="RU003783"/>
    </source>
</evidence>
<keyword evidence="6 10" id="KW-0547">Nucleotide-binding</keyword>
<dbReference type="Gene3D" id="1.10.20.140">
    <property type="match status" value="1"/>
</dbReference>
<gene>
    <name evidence="10" type="primary">miaA</name>
    <name evidence="14" type="ordered locus">AciX9_3607</name>
</gene>
<dbReference type="RefSeq" id="WP_013581921.1">
    <property type="nucleotide sequence ID" value="NC_015064.1"/>
</dbReference>
<dbReference type="InterPro" id="IPR027417">
    <property type="entry name" value="P-loop_NTPase"/>
</dbReference>
<comment type="subunit">
    <text evidence="10">Monomer.</text>
</comment>
<evidence type="ECO:0000256" key="6">
    <source>
        <dbReference type="ARBA" id="ARBA00022741"/>
    </source>
</evidence>
<evidence type="ECO:0000256" key="8">
    <source>
        <dbReference type="ARBA" id="ARBA00022842"/>
    </source>
</evidence>
<organism evidence="15">
    <name type="scientific">Granulicella tundricola (strain ATCC BAA-1859 / DSM 23138 / MP5ACTX9)</name>
    <dbReference type="NCBI Taxonomy" id="1198114"/>
    <lineage>
        <taxon>Bacteria</taxon>
        <taxon>Pseudomonadati</taxon>
        <taxon>Acidobacteriota</taxon>
        <taxon>Terriglobia</taxon>
        <taxon>Terriglobales</taxon>
        <taxon>Acidobacteriaceae</taxon>
        <taxon>Granulicella</taxon>
    </lineage>
</organism>
<keyword evidence="15" id="KW-1185">Reference proteome</keyword>
<evidence type="ECO:0000256" key="2">
    <source>
        <dbReference type="ARBA" id="ARBA00003213"/>
    </source>
</evidence>
<dbReference type="HOGENOM" id="CLU_032616_0_1_0"/>
<dbReference type="EC" id="2.5.1.75" evidence="10"/>
<dbReference type="eggNOG" id="COG0324">
    <property type="taxonomic scope" value="Bacteria"/>
</dbReference>
<dbReference type="SUPFAM" id="SSF52540">
    <property type="entry name" value="P-loop containing nucleoside triphosphate hydrolases"/>
    <property type="match status" value="2"/>
</dbReference>
<evidence type="ECO:0000256" key="13">
    <source>
        <dbReference type="RuleBase" id="RU003785"/>
    </source>
</evidence>
<sequence>MALKPLIVTLGATASGKTALSLALAQRFSGEILSCDSVAVYRHMELGTAKPSQAERALVPHHCLDLYDPNEACNAGDYARHARAALDEIASRNLLPILSGGTGLYLRALLDGLFPSPQQDPALRELLRHRAATRGSAHLHRTLTRLDQVAAHAIHPNDIPKIVRAIEVSLLARRPITEQWQSGRDALTGYAILRLGLDPPRPELYQRINLRAQAMFTNGLIDETRDLIARFGPDCRPFSSLGYAEASEVLRGELTEAAAILQAQQGHRHYAKRQMTWFRREAELHEVHWLKAPGDSPEAERQAIQLVEKHLQAATLMS</sequence>
<evidence type="ECO:0000256" key="10">
    <source>
        <dbReference type="HAMAP-Rule" id="MF_00185"/>
    </source>
</evidence>
<keyword evidence="8 10" id="KW-0460">Magnesium</keyword>
<dbReference type="GO" id="GO:0005524">
    <property type="term" value="F:ATP binding"/>
    <property type="evidence" value="ECO:0007669"/>
    <property type="project" value="UniProtKB-UniRule"/>
</dbReference>
<comment type="similarity">
    <text evidence="3 10 13">Belongs to the IPP transferase family.</text>
</comment>
<dbReference type="Pfam" id="PF01715">
    <property type="entry name" value="IPPT"/>
    <property type="match status" value="1"/>
</dbReference>
<feature type="binding site" evidence="10">
    <location>
        <begin position="11"/>
        <end position="18"/>
    </location>
    <ligand>
        <name>ATP</name>
        <dbReference type="ChEBI" id="CHEBI:30616"/>
    </ligand>
</feature>
<evidence type="ECO:0000256" key="1">
    <source>
        <dbReference type="ARBA" id="ARBA00001946"/>
    </source>
</evidence>
<proteinExistence type="inferred from homology"/>
<evidence type="ECO:0000256" key="9">
    <source>
        <dbReference type="ARBA" id="ARBA00049563"/>
    </source>
</evidence>
<evidence type="ECO:0000256" key="3">
    <source>
        <dbReference type="ARBA" id="ARBA00005842"/>
    </source>
</evidence>